<feature type="domain" description="HTH araC/xylS-type" evidence="4">
    <location>
        <begin position="187"/>
        <end position="285"/>
    </location>
</feature>
<evidence type="ECO:0000259" key="4">
    <source>
        <dbReference type="PROSITE" id="PS01124"/>
    </source>
</evidence>
<dbReference type="Pfam" id="PF02311">
    <property type="entry name" value="AraC_binding"/>
    <property type="match status" value="1"/>
</dbReference>
<dbReference type="SUPFAM" id="SSF46689">
    <property type="entry name" value="Homeodomain-like"/>
    <property type="match status" value="2"/>
</dbReference>
<evidence type="ECO:0000313" key="6">
    <source>
        <dbReference type="Proteomes" id="UP000535838"/>
    </source>
</evidence>
<dbReference type="InterPro" id="IPR009057">
    <property type="entry name" value="Homeodomain-like_sf"/>
</dbReference>
<dbReference type="PROSITE" id="PS00041">
    <property type="entry name" value="HTH_ARAC_FAMILY_1"/>
    <property type="match status" value="1"/>
</dbReference>
<dbReference type="Gene3D" id="2.60.120.10">
    <property type="entry name" value="Jelly Rolls"/>
    <property type="match status" value="1"/>
</dbReference>
<evidence type="ECO:0000256" key="1">
    <source>
        <dbReference type="ARBA" id="ARBA00023015"/>
    </source>
</evidence>
<dbReference type="SMART" id="SM00342">
    <property type="entry name" value="HTH_ARAC"/>
    <property type="match status" value="1"/>
</dbReference>
<dbReference type="Pfam" id="PF12833">
    <property type="entry name" value="HTH_18"/>
    <property type="match status" value="1"/>
</dbReference>
<dbReference type="PROSITE" id="PS01124">
    <property type="entry name" value="HTH_ARAC_FAMILY_2"/>
    <property type="match status" value="1"/>
</dbReference>
<evidence type="ECO:0000256" key="3">
    <source>
        <dbReference type="ARBA" id="ARBA00023163"/>
    </source>
</evidence>
<dbReference type="PANTHER" id="PTHR43280:SF28">
    <property type="entry name" value="HTH-TYPE TRANSCRIPTIONAL ACTIVATOR RHAS"/>
    <property type="match status" value="1"/>
</dbReference>
<keyword evidence="1" id="KW-0805">Transcription regulation</keyword>
<dbReference type="EMBL" id="JACJVQ010000007">
    <property type="protein sequence ID" value="MBB6634548.1"/>
    <property type="molecule type" value="Genomic_DNA"/>
</dbReference>
<evidence type="ECO:0000256" key="2">
    <source>
        <dbReference type="ARBA" id="ARBA00023125"/>
    </source>
</evidence>
<dbReference type="InterPro" id="IPR014710">
    <property type="entry name" value="RmlC-like_jellyroll"/>
</dbReference>
<dbReference type="RefSeq" id="WP_185119785.1">
    <property type="nucleotide sequence ID" value="NZ_JACJVQ010000007.1"/>
</dbReference>
<comment type="caution">
    <text evidence="5">The sequence shown here is derived from an EMBL/GenBank/DDBJ whole genome shotgun (WGS) entry which is preliminary data.</text>
</comment>
<keyword evidence="2" id="KW-0238">DNA-binding</keyword>
<dbReference type="Gene3D" id="1.10.10.60">
    <property type="entry name" value="Homeodomain-like"/>
    <property type="match status" value="2"/>
</dbReference>
<dbReference type="Proteomes" id="UP000535838">
    <property type="component" value="Unassembled WGS sequence"/>
</dbReference>
<dbReference type="PANTHER" id="PTHR43280">
    <property type="entry name" value="ARAC-FAMILY TRANSCRIPTIONAL REGULATOR"/>
    <property type="match status" value="1"/>
</dbReference>
<keyword evidence="6" id="KW-1185">Reference proteome</keyword>
<dbReference type="InterPro" id="IPR037923">
    <property type="entry name" value="HTH-like"/>
</dbReference>
<protein>
    <submittedName>
        <fullName evidence="5">Helix-turn-helix transcriptional regulator</fullName>
    </submittedName>
</protein>
<dbReference type="SUPFAM" id="SSF51215">
    <property type="entry name" value="Regulatory protein AraC"/>
    <property type="match status" value="1"/>
</dbReference>
<keyword evidence="3" id="KW-0804">Transcription</keyword>
<name>A0A841SWJ9_9BACL</name>
<accession>A0A841SWJ9</accession>
<proteinExistence type="predicted"/>
<dbReference type="GO" id="GO:0043565">
    <property type="term" value="F:sequence-specific DNA binding"/>
    <property type="evidence" value="ECO:0007669"/>
    <property type="project" value="InterPro"/>
</dbReference>
<evidence type="ECO:0000313" key="5">
    <source>
        <dbReference type="EMBL" id="MBB6634548.1"/>
    </source>
</evidence>
<sequence length="286" mass="33452">MSNVYLNWFTTDEQFPFFIQYGGHEEDMPVHRHVDFSELVIVLNGHATHIVNEEESFIKKGNVFVINGETPHAYKEPVDFKICNIMYKPELLKSAGPDLRTMNGYQALFILEPFYRHNHAYTSKLNMSISSLERITSMIAAMIEEYRDKLPGYQSMLASQFMELVVYLSRQYDNREKDIDSSLMHLAGAISYIEDHYLEPLTLEDIAAQSDISVRHLNRIFRAYYQTTPFAYLQRLRLERACSLLRNSNLSITEISYSCGFYDSNYLARQFKKTYGMSPKAFRKMR</sequence>
<dbReference type="GO" id="GO:0003700">
    <property type="term" value="F:DNA-binding transcription factor activity"/>
    <property type="evidence" value="ECO:0007669"/>
    <property type="project" value="InterPro"/>
</dbReference>
<dbReference type="InterPro" id="IPR018060">
    <property type="entry name" value="HTH_AraC"/>
</dbReference>
<dbReference type="InterPro" id="IPR003313">
    <property type="entry name" value="AraC-bd"/>
</dbReference>
<dbReference type="InterPro" id="IPR018062">
    <property type="entry name" value="HTH_AraC-typ_CS"/>
</dbReference>
<organism evidence="5 6">
    <name type="scientific">Cohnella thailandensis</name>
    <dbReference type="NCBI Taxonomy" id="557557"/>
    <lineage>
        <taxon>Bacteria</taxon>
        <taxon>Bacillati</taxon>
        <taxon>Bacillota</taxon>
        <taxon>Bacilli</taxon>
        <taxon>Bacillales</taxon>
        <taxon>Paenibacillaceae</taxon>
        <taxon>Cohnella</taxon>
    </lineage>
</organism>
<reference evidence="5 6" key="1">
    <citation type="submission" date="2020-08" db="EMBL/GenBank/DDBJ databases">
        <title>Cohnella phylogeny.</title>
        <authorList>
            <person name="Dunlap C."/>
        </authorList>
    </citation>
    <scope>NUCLEOTIDE SEQUENCE [LARGE SCALE GENOMIC DNA]</scope>
    <source>
        <strain evidence="5 6">DSM 25241</strain>
    </source>
</reference>
<gene>
    <name evidence="5" type="ORF">H7B67_10550</name>
</gene>
<dbReference type="AlphaFoldDB" id="A0A841SWJ9"/>